<evidence type="ECO:0000313" key="9">
    <source>
        <dbReference type="Proteomes" id="UP000677436"/>
    </source>
</evidence>
<comment type="similarity">
    <text evidence="2">Belongs to the EamA transporter family.</text>
</comment>
<feature type="transmembrane region" description="Helical" evidence="6">
    <location>
        <begin position="6"/>
        <end position="26"/>
    </location>
</feature>
<evidence type="ECO:0000256" key="4">
    <source>
        <dbReference type="ARBA" id="ARBA00022989"/>
    </source>
</evidence>
<keyword evidence="3 6" id="KW-0812">Transmembrane</keyword>
<evidence type="ECO:0000313" key="8">
    <source>
        <dbReference type="EMBL" id="BCU82684.1"/>
    </source>
</evidence>
<reference evidence="8" key="2">
    <citation type="journal article" date="2021" name="Microbiol. Resour. Announc.">
        <title>Complete Genome Sequence of Polycladomyces abyssicola JIR-001T, Isolated from Hemipelagic Sediment in Deep Seawater.</title>
        <authorList>
            <person name="Tsubouchi T."/>
            <person name="Kaneko Y."/>
        </authorList>
    </citation>
    <scope>NUCLEOTIDE SEQUENCE</scope>
    <source>
        <strain evidence="8">JIR-001</strain>
    </source>
</reference>
<dbReference type="PANTHER" id="PTHR32322:SF2">
    <property type="entry name" value="EAMA DOMAIN-CONTAINING PROTEIN"/>
    <property type="match status" value="1"/>
</dbReference>
<name>A0A8D5UGI3_9BACL</name>
<organism evidence="8 9">
    <name type="scientific">Polycladomyces abyssicola</name>
    <dbReference type="NCBI Taxonomy" id="1125966"/>
    <lineage>
        <taxon>Bacteria</taxon>
        <taxon>Bacillati</taxon>
        <taxon>Bacillota</taxon>
        <taxon>Bacilli</taxon>
        <taxon>Bacillales</taxon>
        <taxon>Thermoactinomycetaceae</taxon>
        <taxon>Polycladomyces</taxon>
    </lineage>
</organism>
<feature type="domain" description="EamA" evidence="7">
    <location>
        <begin position="4"/>
        <end position="138"/>
    </location>
</feature>
<dbReference type="Proteomes" id="UP000677436">
    <property type="component" value="Chromosome"/>
</dbReference>
<evidence type="ECO:0000256" key="1">
    <source>
        <dbReference type="ARBA" id="ARBA00004127"/>
    </source>
</evidence>
<proteinExistence type="inferred from homology"/>
<feature type="transmembrane region" description="Helical" evidence="6">
    <location>
        <begin position="97"/>
        <end position="116"/>
    </location>
</feature>
<dbReference type="InterPro" id="IPR000620">
    <property type="entry name" value="EamA_dom"/>
</dbReference>
<evidence type="ECO:0000259" key="7">
    <source>
        <dbReference type="Pfam" id="PF00892"/>
    </source>
</evidence>
<sequence length="144" mass="15309">MNKEIVYALLAALSFGIAPVFEKLGLSRTDPTLALFVRASVTSLLVTAFLVTSGKAHLFRATDAQSLVFVVIGGVFGVLFAQFFYFKALQYGEIGRVMPIVGGFPVIAYFLSIIVFGESVTLTKLIGIVLVVAGVLLLGDTEGS</sequence>
<keyword evidence="9" id="KW-1185">Reference proteome</keyword>
<evidence type="ECO:0000256" key="2">
    <source>
        <dbReference type="ARBA" id="ARBA00007362"/>
    </source>
</evidence>
<evidence type="ECO:0000256" key="5">
    <source>
        <dbReference type="ARBA" id="ARBA00023136"/>
    </source>
</evidence>
<reference evidence="8" key="1">
    <citation type="journal article" date="2013" name="Int. J. Syst. Evol. Microbiol.">
        <title>Polycladomyces abyssicola gen. nov., sp. nov., a thermophilic filamentous bacterium isolated from hemipelagic sediment.</title>
        <authorList>
            <person name="Tsubouchi T."/>
            <person name="Shimane Y."/>
            <person name="Mori K."/>
            <person name="Usui K."/>
            <person name="Hiraki T."/>
            <person name="Tame A."/>
            <person name="Uematsu K."/>
            <person name="Maruyama T."/>
            <person name="Hatada Y."/>
        </authorList>
    </citation>
    <scope>NUCLEOTIDE SEQUENCE</scope>
    <source>
        <strain evidence="8">JIR-001</strain>
    </source>
</reference>
<dbReference type="Pfam" id="PF00892">
    <property type="entry name" value="EamA"/>
    <property type="match status" value="1"/>
</dbReference>
<evidence type="ECO:0000256" key="3">
    <source>
        <dbReference type="ARBA" id="ARBA00022692"/>
    </source>
</evidence>
<dbReference type="Gene3D" id="1.10.3730.20">
    <property type="match status" value="1"/>
</dbReference>
<dbReference type="SUPFAM" id="SSF103481">
    <property type="entry name" value="Multidrug resistance efflux transporter EmrE"/>
    <property type="match status" value="1"/>
</dbReference>
<dbReference type="PANTHER" id="PTHR32322">
    <property type="entry name" value="INNER MEMBRANE TRANSPORTER"/>
    <property type="match status" value="1"/>
</dbReference>
<feature type="transmembrane region" description="Helical" evidence="6">
    <location>
        <begin position="64"/>
        <end position="85"/>
    </location>
</feature>
<dbReference type="InterPro" id="IPR037185">
    <property type="entry name" value="EmrE-like"/>
</dbReference>
<accession>A0A8D5UGI3</accession>
<dbReference type="EMBL" id="AP024601">
    <property type="protein sequence ID" value="BCU82684.1"/>
    <property type="molecule type" value="Genomic_DNA"/>
</dbReference>
<dbReference type="KEGG" id="pabs:JIR001_24670"/>
<feature type="transmembrane region" description="Helical" evidence="6">
    <location>
        <begin position="122"/>
        <end position="139"/>
    </location>
</feature>
<dbReference type="InterPro" id="IPR050638">
    <property type="entry name" value="AA-Vitamin_Transporters"/>
</dbReference>
<keyword evidence="5 6" id="KW-0472">Membrane</keyword>
<comment type="subcellular location">
    <subcellularLocation>
        <location evidence="1">Endomembrane system</location>
        <topology evidence="1">Multi-pass membrane protein</topology>
    </subcellularLocation>
</comment>
<gene>
    <name evidence="8" type="ORF">JIR001_24670</name>
</gene>
<feature type="transmembrane region" description="Helical" evidence="6">
    <location>
        <begin position="33"/>
        <end position="52"/>
    </location>
</feature>
<evidence type="ECO:0000256" key="6">
    <source>
        <dbReference type="SAM" id="Phobius"/>
    </source>
</evidence>
<protein>
    <submittedName>
        <fullName evidence="8">Membrane protein</fullName>
    </submittedName>
</protein>
<dbReference type="AlphaFoldDB" id="A0A8D5UGI3"/>
<dbReference type="GO" id="GO:0016020">
    <property type="term" value="C:membrane"/>
    <property type="evidence" value="ECO:0007669"/>
    <property type="project" value="UniProtKB-SubCell"/>
</dbReference>
<dbReference type="RefSeq" id="WP_212772996.1">
    <property type="nucleotide sequence ID" value="NZ_AP024601.1"/>
</dbReference>
<keyword evidence="4 6" id="KW-1133">Transmembrane helix</keyword>